<dbReference type="EMBL" id="BPLR01020598">
    <property type="protein sequence ID" value="GIX80491.1"/>
    <property type="molecule type" value="Genomic_DNA"/>
</dbReference>
<evidence type="ECO:0000313" key="1">
    <source>
        <dbReference type="EMBL" id="GIX80491.1"/>
    </source>
</evidence>
<dbReference type="AlphaFoldDB" id="A0AAV4N7J4"/>
<protein>
    <submittedName>
        <fullName evidence="1">Uncharacterized protein</fullName>
    </submittedName>
</protein>
<reference evidence="1 2" key="1">
    <citation type="submission" date="2021-06" db="EMBL/GenBank/DDBJ databases">
        <title>Caerostris extrusa draft genome.</title>
        <authorList>
            <person name="Kono N."/>
            <person name="Arakawa K."/>
        </authorList>
    </citation>
    <scope>NUCLEOTIDE SEQUENCE [LARGE SCALE GENOMIC DNA]</scope>
</reference>
<proteinExistence type="predicted"/>
<name>A0AAV4N7J4_CAEEX</name>
<organism evidence="1 2">
    <name type="scientific">Caerostris extrusa</name>
    <name type="common">Bark spider</name>
    <name type="synonym">Caerostris bankana</name>
    <dbReference type="NCBI Taxonomy" id="172846"/>
    <lineage>
        <taxon>Eukaryota</taxon>
        <taxon>Metazoa</taxon>
        <taxon>Ecdysozoa</taxon>
        <taxon>Arthropoda</taxon>
        <taxon>Chelicerata</taxon>
        <taxon>Arachnida</taxon>
        <taxon>Araneae</taxon>
        <taxon>Araneomorphae</taxon>
        <taxon>Entelegynae</taxon>
        <taxon>Araneoidea</taxon>
        <taxon>Araneidae</taxon>
        <taxon>Caerostris</taxon>
    </lineage>
</organism>
<accession>A0AAV4N7J4</accession>
<dbReference type="Proteomes" id="UP001054945">
    <property type="component" value="Unassembled WGS sequence"/>
</dbReference>
<sequence length="69" mass="7467">MYRVSSLRVHARVVSEWCACWKSSVRGFESSKEGSGLAPVTDIQTRGRAANGGRTKSTLIAAHSFRAGQ</sequence>
<gene>
    <name evidence="1" type="ORF">CEXT_314801</name>
</gene>
<keyword evidence="2" id="KW-1185">Reference proteome</keyword>
<comment type="caution">
    <text evidence="1">The sequence shown here is derived from an EMBL/GenBank/DDBJ whole genome shotgun (WGS) entry which is preliminary data.</text>
</comment>
<evidence type="ECO:0000313" key="2">
    <source>
        <dbReference type="Proteomes" id="UP001054945"/>
    </source>
</evidence>